<dbReference type="EMBL" id="GACK01007875">
    <property type="protein sequence ID" value="JAA57159.1"/>
    <property type="molecule type" value="mRNA"/>
</dbReference>
<feature type="transmembrane region" description="Helical" evidence="1">
    <location>
        <begin position="40"/>
        <end position="62"/>
    </location>
</feature>
<keyword evidence="1" id="KW-0472">Membrane</keyword>
<keyword evidence="1" id="KW-0812">Transmembrane</keyword>
<evidence type="ECO:0000313" key="2">
    <source>
        <dbReference type="EMBL" id="JAA57159.1"/>
    </source>
</evidence>
<accession>L7M240</accession>
<protein>
    <submittedName>
        <fullName evidence="2">Uncharacterized protein</fullName>
    </submittedName>
</protein>
<organism evidence="2">
    <name type="scientific">Rhipicephalus pulchellus</name>
    <name type="common">Yellow backed tick</name>
    <name type="synonym">Dermacentor pulchellus</name>
    <dbReference type="NCBI Taxonomy" id="72859"/>
    <lineage>
        <taxon>Eukaryota</taxon>
        <taxon>Metazoa</taxon>
        <taxon>Ecdysozoa</taxon>
        <taxon>Arthropoda</taxon>
        <taxon>Chelicerata</taxon>
        <taxon>Arachnida</taxon>
        <taxon>Acari</taxon>
        <taxon>Parasitiformes</taxon>
        <taxon>Ixodida</taxon>
        <taxon>Ixodoidea</taxon>
        <taxon>Ixodidae</taxon>
        <taxon>Rhipicephalinae</taxon>
        <taxon>Rhipicephalus</taxon>
        <taxon>Rhipicephalus</taxon>
    </lineage>
</organism>
<reference evidence="2" key="1">
    <citation type="submission" date="2012-11" db="EMBL/GenBank/DDBJ databases">
        <authorList>
            <person name="Lucero-Rivera Y.E."/>
            <person name="Tovar-Ramirez D."/>
        </authorList>
    </citation>
    <scope>NUCLEOTIDE SEQUENCE</scope>
    <source>
        <tissue evidence="2">Salivary gland</tissue>
    </source>
</reference>
<proteinExistence type="evidence at transcript level"/>
<reference evidence="2" key="2">
    <citation type="journal article" date="2015" name="J. Proteomics">
        <title>Sexual differences in the sialomes of the zebra tick, Rhipicephalus pulchellus.</title>
        <authorList>
            <person name="Tan A.W."/>
            <person name="Francischetti I.M."/>
            <person name="Slovak M."/>
            <person name="Kini R.M."/>
            <person name="Ribeiro J.M."/>
        </authorList>
    </citation>
    <scope>NUCLEOTIDE SEQUENCE</scope>
    <source>
        <tissue evidence="2">Salivary gland</tissue>
    </source>
</reference>
<keyword evidence="1" id="KW-1133">Transmembrane helix</keyword>
<dbReference type="AlphaFoldDB" id="L7M240"/>
<sequence length="95" mass="10891">MRCLFRSSVLSIAFVLVALLHSFCCCPQRLSIHFRVHSLVLFYIFLCLCNFSYILILSYPLFQCPLVITFSSEALQSSSFESKWLTTLFCDNCGS</sequence>
<name>L7M240_RHIPC</name>
<evidence type="ECO:0000256" key="1">
    <source>
        <dbReference type="SAM" id="Phobius"/>
    </source>
</evidence>